<gene>
    <name evidence="7" type="ORF">OHK93_003431</name>
</gene>
<evidence type="ECO:0000256" key="2">
    <source>
        <dbReference type="ARBA" id="ARBA00022737"/>
    </source>
</evidence>
<dbReference type="Gene3D" id="3.30.300.30">
    <property type="match status" value="1"/>
</dbReference>
<dbReference type="Gene3D" id="2.130.10.10">
    <property type="entry name" value="YVTN repeat-like/Quinoprotein amine dehydrogenase"/>
    <property type="match status" value="1"/>
</dbReference>
<feature type="repeat" description="WD" evidence="3">
    <location>
        <begin position="293"/>
        <end position="326"/>
    </location>
</feature>
<dbReference type="EMBL" id="JAPUFD010000018">
    <property type="protein sequence ID" value="MDI1492219.1"/>
    <property type="molecule type" value="Genomic_DNA"/>
</dbReference>
<dbReference type="SUPFAM" id="SSF50978">
    <property type="entry name" value="WD40 repeat-like"/>
    <property type="match status" value="1"/>
</dbReference>
<evidence type="ECO:0000256" key="4">
    <source>
        <dbReference type="SAM" id="MobiDB-lite"/>
    </source>
</evidence>
<dbReference type="PANTHER" id="PTHR19857:SF8">
    <property type="entry name" value="ANGIO-ASSOCIATED MIGRATORY CELL PROTEIN"/>
    <property type="match status" value="1"/>
</dbReference>
<name>A0AA43QV16_9LECA</name>
<evidence type="ECO:0000259" key="5">
    <source>
        <dbReference type="Pfam" id="PF00501"/>
    </source>
</evidence>
<evidence type="ECO:0008006" key="9">
    <source>
        <dbReference type="Google" id="ProtNLM"/>
    </source>
</evidence>
<accession>A0AA43QV16</accession>
<dbReference type="Proteomes" id="UP001161017">
    <property type="component" value="Unassembled WGS sequence"/>
</dbReference>
<dbReference type="SMART" id="SM00320">
    <property type="entry name" value="WD40"/>
    <property type="match status" value="7"/>
</dbReference>
<dbReference type="Pfam" id="PF13193">
    <property type="entry name" value="AMP-binding_C"/>
    <property type="match status" value="1"/>
</dbReference>
<evidence type="ECO:0000313" key="7">
    <source>
        <dbReference type="EMBL" id="MDI1492219.1"/>
    </source>
</evidence>
<feature type="domain" description="AMP-binding enzyme C-terminal" evidence="6">
    <location>
        <begin position="161"/>
        <end position="234"/>
    </location>
</feature>
<proteinExistence type="predicted"/>
<reference evidence="7" key="1">
    <citation type="journal article" date="2023" name="Genome Biol. Evol.">
        <title>First Whole Genome Sequence and Flow Cytometry Genome Size Data for the Lichen-Forming Fungus Ramalina farinacea (Ascomycota).</title>
        <authorList>
            <person name="Llewellyn T."/>
            <person name="Mian S."/>
            <person name="Hill R."/>
            <person name="Leitch I.J."/>
            <person name="Gaya E."/>
        </authorList>
    </citation>
    <scope>NUCLEOTIDE SEQUENCE</scope>
    <source>
        <strain evidence="7">LIQ254RAFAR</strain>
    </source>
</reference>
<keyword evidence="2" id="KW-0677">Repeat</keyword>
<dbReference type="AlphaFoldDB" id="A0AA43QV16"/>
<evidence type="ECO:0000313" key="8">
    <source>
        <dbReference type="Proteomes" id="UP001161017"/>
    </source>
</evidence>
<feature type="repeat" description="WD" evidence="3">
    <location>
        <begin position="449"/>
        <end position="481"/>
    </location>
</feature>
<keyword evidence="1 3" id="KW-0853">WD repeat</keyword>
<dbReference type="InterPro" id="IPR051179">
    <property type="entry name" value="WD_repeat_multifunction"/>
</dbReference>
<dbReference type="Gene3D" id="3.40.50.12780">
    <property type="entry name" value="N-terminal domain of ligase-like"/>
    <property type="match status" value="1"/>
</dbReference>
<organism evidence="7 8">
    <name type="scientific">Ramalina farinacea</name>
    <dbReference type="NCBI Taxonomy" id="258253"/>
    <lineage>
        <taxon>Eukaryota</taxon>
        <taxon>Fungi</taxon>
        <taxon>Dikarya</taxon>
        <taxon>Ascomycota</taxon>
        <taxon>Pezizomycotina</taxon>
        <taxon>Lecanoromycetes</taxon>
        <taxon>OSLEUM clade</taxon>
        <taxon>Lecanoromycetidae</taxon>
        <taxon>Lecanorales</taxon>
        <taxon>Lecanorineae</taxon>
        <taxon>Ramalinaceae</taxon>
        <taxon>Ramalina</taxon>
    </lineage>
</organism>
<dbReference type="PROSITE" id="PS50082">
    <property type="entry name" value="WD_REPEATS_2"/>
    <property type="match status" value="2"/>
</dbReference>
<evidence type="ECO:0000256" key="1">
    <source>
        <dbReference type="ARBA" id="ARBA00022574"/>
    </source>
</evidence>
<dbReference type="InterPro" id="IPR025110">
    <property type="entry name" value="AMP-bd_C"/>
</dbReference>
<dbReference type="PANTHER" id="PTHR19857">
    <property type="entry name" value="MITOCHONDRIAL DIVISION PROTEIN 1-RELATED"/>
    <property type="match status" value="1"/>
</dbReference>
<dbReference type="InterPro" id="IPR045851">
    <property type="entry name" value="AMP-bd_C_sf"/>
</dbReference>
<keyword evidence="8" id="KW-1185">Reference proteome</keyword>
<sequence>MANNPQVLQKYDLSSMKSIFSGAAPLGAEVSERLAKQYPNCKIRQGYGLTETCTVVTSTGFDDIWLGSCGSLLPGVKGKIVSPEGKEITEYDRPGELVIHSPSVVLGYLNNEKANKETFVDGWMHTGDEAVFRKSPQGHEHMFIVDRIKELIKGLQVAPAELEAHLLGHPSVADCAVIPIPDDRAGELPKAYVVKSSSVGLEDNDRMVIREIKKHVENHKAKHKWLAEVKFIDDQSGTSVPPEEDADAPELLDAADAAEEINEQEDEDIHMGSDPDEAIEESIQLQNDSVAHFDSHSDSIFSIAQHPTNPSIIATGGGDDTTYVWSSDPASRPLPSSYETTPTERDSLQPLAKLSGHTDSINALTFTLPNGDYLLTGGLDGQLRAHITQSNSFPLLSSVSEVPEINFLIPCPHPDYPNTIALGASDGSVWVYAISAADKDSPMQVLQAYYLHTESCTAGAWTPDGNLLATVSEDGSFYVWDPFGHAAAAGISGSAGSQALVGLTAEDQRFAVEGGLYSIAIAPSGAFAVVGGAGGMLRVVGLPRVGVGASTAGTTTGVKGGGGAKSKAGGSKQGGGRNADQAGAGQAGQILASLAAQSDGIETLSFAAPPLTLLAAGSVDGSVAIFDHAHRFAVRRNIKEAHDGFAVVKVEFMSAGSGRPHVLTTCGMDGVVRRWDTRGGTTAGGQGLAGEWKGHRGDGEGGGVLGFVQGGDGGRIVTAGDDGIGLVFDARQ</sequence>
<protein>
    <recommendedName>
        <fullName evidence="9">Acetyl-CoA synthetase-like protein</fullName>
    </recommendedName>
</protein>
<dbReference type="InterPro" id="IPR036322">
    <property type="entry name" value="WD40_repeat_dom_sf"/>
</dbReference>
<dbReference type="InterPro" id="IPR042099">
    <property type="entry name" value="ANL_N_sf"/>
</dbReference>
<evidence type="ECO:0000256" key="3">
    <source>
        <dbReference type="PROSITE-ProRule" id="PRU00221"/>
    </source>
</evidence>
<dbReference type="InterPro" id="IPR001680">
    <property type="entry name" value="WD40_rpt"/>
</dbReference>
<feature type="domain" description="AMP-dependent synthetase/ligase" evidence="5">
    <location>
        <begin position="9"/>
        <end position="109"/>
    </location>
</feature>
<dbReference type="Pfam" id="PF00501">
    <property type="entry name" value="AMP-binding"/>
    <property type="match status" value="1"/>
</dbReference>
<evidence type="ECO:0000259" key="6">
    <source>
        <dbReference type="Pfam" id="PF13193"/>
    </source>
</evidence>
<comment type="caution">
    <text evidence="7">The sequence shown here is derived from an EMBL/GenBank/DDBJ whole genome shotgun (WGS) entry which is preliminary data.</text>
</comment>
<dbReference type="Pfam" id="PF00400">
    <property type="entry name" value="WD40"/>
    <property type="match status" value="3"/>
</dbReference>
<feature type="region of interest" description="Disordered" evidence="4">
    <location>
        <begin position="556"/>
        <end position="582"/>
    </location>
</feature>
<dbReference type="InterPro" id="IPR000873">
    <property type="entry name" value="AMP-dep_synth/lig_dom"/>
</dbReference>
<dbReference type="SUPFAM" id="SSF56801">
    <property type="entry name" value="Acetyl-CoA synthetase-like"/>
    <property type="match status" value="1"/>
</dbReference>
<dbReference type="InterPro" id="IPR015943">
    <property type="entry name" value="WD40/YVTN_repeat-like_dom_sf"/>
</dbReference>
<dbReference type="PROSITE" id="PS50294">
    <property type="entry name" value="WD_REPEATS_REGION"/>
    <property type="match status" value="2"/>
</dbReference>